<keyword evidence="2 8" id="KW-0813">Transport</keyword>
<feature type="transmembrane region" description="Helical" evidence="8">
    <location>
        <begin position="215"/>
        <end position="245"/>
    </location>
</feature>
<protein>
    <submittedName>
        <fullName evidence="10">Peptide ABC transporter permease</fullName>
    </submittedName>
</protein>
<dbReference type="OrthoDB" id="9797852at2"/>
<feature type="transmembrane region" description="Helical" evidence="8">
    <location>
        <begin position="136"/>
        <end position="154"/>
    </location>
</feature>
<sequence length="296" mass="31909">MQQVQASASVAESAEQAYSPVADFWRRLRKNRLAMVSLVFLLALTFVAIFAPLVAPYDPYYSEMPKALAGPSGEHLLGNDELGRDILSRIIYGARISLKVGLIAVGIALSVGMVVGSLAGYYGGRIDIIIMRFMDIMLAFPSILLAIALMAVLGRGVENAIIAIGIVSIPEYARIVRGSVLSVKENEYVQAARAIGNNDLQIIFKHILPNVMAPIIVRATLGISTAILETAALGFLGLGVVPPYAEWGTMLGSGRSYMFNAPHLVFFPGIAITLTVMAFNLFGDGLRDALDPRLRR</sequence>
<evidence type="ECO:0000256" key="1">
    <source>
        <dbReference type="ARBA" id="ARBA00004651"/>
    </source>
</evidence>
<evidence type="ECO:0000256" key="6">
    <source>
        <dbReference type="ARBA" id="ARBA00023136"/>
    </source>
</evidence>
<keyword evidence="3" id="KW-1003">Cell membrane</keyword>
<evidence type="ECO:0000256" key="5">
    <source>
        <dbReference type="ARBA" id="ARBA00022989"/>
    </source>
</evidence>
<dbReference type="InterPro" id="IPR035906">
    <property type="entry name" value="MetI-like_sf"/>
</dbReference>
<evidence type="ECO:0000313" key="11">
    <source>
        <dbReference type="Proteomes" id="UP000189464"/>
    </source>
</evidence>
<dbReference type="InterPro" id="IPR050366">
    <property type="entry name" value="BP-dependent_transpt_permease"/>
</dbReference>
<comment type="similarity">
    <text evidence="7">Belongs to the binding-protein-dependent transport system permease family. OppBC subfamily.</text>
</comment>
<dbReference type="Pfam" id="PF12911">
    <property type="entry name" value="OppC_N"/>
    <property type="match status" value="1"/>
</dbReference>
<feature type="transmembrane region" description="Helical" evidence="8">
    <location>
        <begin position="160"/>
        <end position="176"/>
    </location>
</feature>
<dbReference type="Proteomes" id="UP000189464">
    <property type="component" value="Chromosome"/>
</dbReference>
<dbReference type="RefSeq" id="WP_077714906.1">
    <property type="nucleotide sequence ID" value="NZ_CP019698.1"/>
</dbReference>
<dbReference type="InterPro" id="IPR000515">
    <property type="entry name" value="MetI-like"/>
</dbReference>
<dbReference type="CDD" id="cd06261">
    <property type="entry name" value="TM_PBP2"/>
    <property type="match status" value="1"/>
</dbReference>
<keyword evidence="4 8" id="KW-0812">Transmembrane</keyword>
<proteinExistence type="inferred from homology"/>
<comment type="subcellular location">
    <subcellularLocation>
        <location evidence="1 8">Cell membrane</location>
        <topology evidence="1 8">Multi-pass membrane protein</topology>
    </subcellularLocation>
</comment>
<dbReference type="SUPFAM" id="SSF161098">
    <property type="entry name" value="MetI-like"/>
    <property type="match status" value="1"/>
</dbReference>
<dbReference type="InterPro" id="IPR053385">
    <property type="entry name" value="ABC_transport_permease"/>
</dbReference>
<keyword evidence="11" id="KW-1185">Reference proteome</keyword>
<dbReference type="PROSITE" id="PS50928">
    <property type="entry name" value="ABC_TM1"/>
    <property type="match status" value="1"/>
</dbReference>
<gene>
    <name evidence="10" type="ORF">B0537_12675</name>
</gene>
<accession>A0A1S6IYK1</accession>
<dbReference type="EMBL" id="CP019698">
    <property type="protein sequence ID" value="AQS59863.1"/>
    <property type="molecule type" value="Genomic_DNA"/>
</dbReference>
<dbReference type="STRING" id="1833852.B0537_12675"/>
<evidence type="ECO:0000256" key="3">
    <source>
        <dbReference type="ARBA" id="ARBA00022475"/>
    </source>
</evidence>
<dbReference type="NCBIfam" id="NF045474">
    <property type="entry name" value="Opp2C"/>
    <property type="match status" value="1"/>
</dbReference>
<keyword evidence="5 8" id="KW-1133">Transmembrane helix</keyword>
<dbReference type="KEGG" id="dfg:B0537_12675"/>
<dbReference type="GO" id="GO:0055085">
    <property type="term" value="P:transmembrane transport"/>
    <property type="evidence" value="ECO:0007669"/>
    <property type="project" value="InterPro"/>
</dbReference>
<evidence type="ECO:0000313" key="10">
    <source>
        <dbReference type="EMBL" id="AQS59863.1"/>
    </source>
</evidence>
<name>A0A1S6IYK1_9FIRM</name>
<dbReference type="Pfam" id="PF00528">
    <property type="entry name" value="BPD_transp_1"/>
    <property type="match status" value="1"/>
</dbReference>
<dbReference type="Gene3D" id="1.10.3720.10">
    <property type="entry name" value="MetI-like"/>
    <property type="match status" value="1"/>
</dbReference>
<feature type="transmembrane region" description="Helical" evidence="8">
    <location>
        <begin position="102"/>
        <end position="124"/>
    </location>
</feature>
<dbReference type="AlphaFoldDB" id="A0A1S6IYK1"/>
<reference evidence="10 11" key="1">
    <citation type="journal article" date="2016" name="Int. J. Syst. Evol. Microbiol.">
        <title>Desulfotomaculum ferrireducens sp. nov., a moderately thermophilic sulfate-reducing and dissimilatory Fe(III)-reducing bacterium isolated from compost.</title>
        <authorList>
            <person name="Yang G."/>
            <person name="Guo J."/>
            <person name="Zhuang L."/>
            <person name="Yuan Y."/>
            <person name="Zhou S."/>
        </authorList>
    </citation>
    <scope>NUCLEOTIDE SEQUENCE [LARGE SCALE GENOMIC DNA]</scope>
    <source>
        <strain evidence="10 11">GSS09</strain>
    </source>
</reference>
<evidence type="ECO:0000256" key="8">
    <source>
        <dbReference type="RuleBase" id="RU363032"/>
    </source>
</evidence>
<keyword evidence="6 8" id="KW-0472">Membrane</keyword>
<evidence type="ECO:0000256" key="2">
    <source>
        <dbReference type="ARBA" id="ARBA00022448"/>
    </source>
</evidence>
<dbReference type="PANTHER" id="PTHR43386:SF1">
    <property type="entry name" value="D,D-DIPEPTIDE TRANSPORT SYSTEM PERMEASE PROTEIN DDPC-RELATED"/>
    <property type="match status" value="1"/>
</dbReference>
<organism evidence="10 11">
    <name type="scientific">Desulforamulus ferrireducens</name>
    <dbReference type="NCBI Taxonomy" id="1833852"/>
    <lineage>
        <taxon>Bacteria</taxon>
        <taxon>Bacillati</taxon>
        <taxon>Bacillota</taxon>
        <taxon>Clostridia</taxon>
        <taxon>Eubacteriales</taxon>
        <taxon>Peptococcaceae</taxon>
        <taxon>Desulforamulus</taxon>
    </lineage>
</organism>
<dbReference type="PANTHER" id="PTHR43386">
    <property type="entry name" value="OLIGOPEPTIDE TRANSPORT SYSTEM PERMEASE PROTEIN APPC"/>
    <property type="match status" value="1"/>
</dbReference>
<feature type="transmembrane region" description="Helical" evidence="8">
    <location>
        <begin position="33"/>
        <end position="55"/>
    </location>
</feature>
<evidence type="ECO:0000256" key="7">
    <source>
        <dbReference type="ARBA" id="ARBA00024202"/>
    </source>
</evidence>
<evidence type="ECO:0000259" key="9">
    <source>
        <dbReference type="PROSITE" id="PS50928"/>
    </source>
</evidence>
<feature type="domain" description="ABC transmembrane type-1" evidence="9">
    <location>
        <begin position="94"/>
        <end position="283"/>
    </location>
</feature>
<dbReference type="GO" id="GO:0005886">
    <property type="term" value="C:plasma membrane"/>
    <property type="evidence" value="ECO:0007669"/>
    <property type="project" value="UniProtKB-SubCell"/>
</dbReference>
<feature type="transmembrane region" description="Helical" evidence="8">
    <location>
        <begin position="265"/>
        <end position="286"/>
    </location>
</feature>
<evidence type="ECO:0000256" key="4">
    <source>
        <dbReference type="ARBA" id="ARBA00022692"/>
    </source>
</evidence>
<dbReference type="InterPro" id="IPR025966">
    <property type="entry name" value="OppC_N"/>
</dbReference>